<evidence type="ECO:0000256" key="6">
    <source>
        <dbReference type="ARBA" id="ARBA00023136"/>
    </source>
</evidence>
<dbReference type="InterPro" id="IPR005828">
    <property type="entry name" value="MFS_sugar_transport-like"/>
</dbReference>
<evidence type="ECO:0000313" key="10">
    <source>
        <dbReference type="EMBL" id="KXN68231.1"/>
    </source>
</evidence>
<evidence type="ECO:0000256" key="1">
    <source>
        <dbReference type="ARBA" id="ARBA00004141"/>
    </source>
</evidence>
<sequence length="484" mass="51924">MGQAFVYFCASLAAIGGLLFGYDIGVISGVLIQPHFRDIFGVGGKIPANVEGGIVSSLMAGCFVGSLFSGWSCDHFGRKYTILIGSAVFTIGAALQTASSGLGLMITGRVIAGLAIGVLSMAVPLYQSEISPPHLRGRLISLQQWAITIGIFVAFLLNYGFSFVDGEASWRAPLGIQIAPAVILAFGCMFLSFSPRWLIKKGRLDDAKEVLAKLRADGNVNDELVQAEFNEIYEEVELERAAAASTTWSQVFGPRCRRRIGLGILIQALQQLTGINSIMYYAPRIFASAGLDEQQGALLAQAINGVVNVLSTIPAVLFVDSWGRRKTLISGAFIMGIAMTIVGILIGVYTHVEGDKTVVTSQAAKYGVIVFVYVFVAGFAFSWGPIAWIYPSEIFPLNIRAKGVALATASNWLFNFIIGQVSPLLMDSIGFGLYIIFAVFCAIMIVSIYFLFPETKGKTLEMMDEVFGSTTDAAPSSKAKEAAA</sequence>
<feature type="transmembrane region" description="Helical" evidence="8">
    <location>
        <begin position="260"/>
        <end position="282"/>
    </location>
</feature>
<feature type="transmembrane region" description="Helical" evidence="8">
    <location>
        <begin position="145"/>
        <end position="162"/>
    </location>
</feature>
<dbReference type="STRING" id="796925.A0A137NZY5"/>
<feature type="transmembrane region" description="Helical" evidence="8">
    <location>
        <begin position="7"/>
        <end position="32"/>
    </location>
</feature>
<dbReference type="NCBIfam" id="TIGR00879">
    <property type="entry name" value="SP"/>
    <property type="match status" value="1"/>
</dbReference>
<dbReference type="InterPro" id="IPR020846">
    <property type="entry name" value="MFS_dom"/>
</dbReference>
<dbReference type="Pfam" id="PF00083">
    <property type="entry name" value="Sugar_tr"/>
    <property type="match status" value="1"/>
</dbReference>
<dbReference type="FunFam" id="1.20.1250.20:FF:000026">
    <property type="entry name" value="MFS quinate transporter QutD"/>
    <property type="match status" value="1"/>
</dbReference>
<feature type="transmembrane region" description="Helical" evidence="8">
    <location>
        <begin position="104"/>
        <end position="125"/>
    </location>
</feature>
<keyword evidence="11" id="KW-1185">Reference proteome</keyword>
<dbReference type="PROSITE" id="PS50850">
    <property type="entry name" value="MFS"/>
    <property type="match status" value="1"/>
</dbReference>
<feature type="transmembrane region" description="Helical" evidence="8">
    <location>
        <begin position="80"/>
        <end position="98"/>
    </location>
</feature>
<accession>A0A137NZY5</accession>
<evidence type="ECO:0000313" key="11">
    <source>
        <dbReference type="Proteomes" id="UP000070444"/>
    </source>
</evidence>
<evidence type="ECO:0000259" key="9">
    <source>
        <dbReference type="PROSITE" id="PS50850"/>
    </source>
</evidence>
<protein>
    <submittedName>
        <fullName evidence="10">Sugar transporter</fullName>
    </submittedName>
</protein>
<dbReference type="Proteomes" id="UP000070444">
    <property type="component" value="Unassembled WGS sequence"/>
</dbReference>
<evidence type="ECO:0000256" key="8">
    <source>
        <dbReference type="SAM" id="Phobius"/>
    </source>
</evidence>
<dbReference type="InterPro" id="IPR050360">
    <property type="entry name" value="MFS_Sugar_Transporters"/>
</dbReference>
<feature type="transmembrane region" description="Helical" evidence="8">
    <location>
        <begin position="370"/>
        <end position="391"/>
    </location>
</feature>
<keyword evidence="3 7" id="KW-0813">Transport</keyword>
<proteinExistence type="inferred from homology"/>
<dbReference type="PANTHER" id="PTHR48022">
    <property type="entry name" value="PLASTIDIC GLUCOSE TRANSPORTER 4"/>
    <property type="match status" value="1"/>
</dbReference>
<evidence type="ECO:0000256" key="7">
    <source>
        <dbReference type="RuleBase" id="RU003346"/>
    </source>
</evidence>
<dbReference type="Gene3D" id="1.20.1250.20">
    <property type="entry name" value="MFS general substrate transporter like domains"/>
    <property type="match status" value="1"/>
</dbReference>
<dbReference type="InterPro" id="IPR003663">
    <property type="entry name" value="Sugar/inositol_transpt"/>
</dbReference>
<dbReference type="PROSITE" id="PS00217">
    <property type="entry name" value="SUGAR_TRANSPORT_2"/>
    <property type="match status" value="1"/>
</dbReference>
<evidence type="ECO:0000256" key="4">
    <source>
        <dbReference type="ARBA" id="ARBA00022692"/>
    </source>
</evidence>
<name>A0A137NZY5_CONC2</name>
<dbReference type="CDD" id="cd17356">
    <property type="entry name" value="MFS_HXT"/>
    <property type="match status" value="1"/>
</dbReference>
<evidence type="ECO:0000256" key="2">
    <source>
        <dbReference type="ARBA" id="ARBA00010992"/>
    </source>
</evidence>
<dbReference type="InterPro" id="IPR036259">
    <property type="entry name" value="MFS_trans_sf"/>
</dbReference>
<keyword evidence="4 8" id="KW-0812">Transmembrane</keyword>
<keyword evidence="6 8" id="KW-0472">Membrane</keyword>
<dbReference type="SUPFAM" id="SSF103473">
    <property type="entry name" value="MFS general substrate transporter"/>
    <property type="match status" value="1"/>
</dbReference>
<evidence type="ECO:0000256" key="5">
    <source>
        <dbReference type="ARBA" id="ARBA00022989"/>
    </source>
</evidence>
<gene>
    <name evidence="10" type="ORF">CONCODRAFT_41947</name>
</gene>
<feature type="transmembrane region" description="Helical" evidence="8">
    <location>
        <begin position="331"/>
        <end position="350"/>
    </location>
</feature>
<reference evidence="10 11" key="1">
    <citation type="journal article" date="2015" name="Genome Biol. Evol.">
        <title>Phylogenomic analyses indicate that early fungi evolved digesting cell walls of algal ancestors of land plants.</title>
        <authorList>
            <person name="Chang Y."/>
            <person name="Wang S."/>
            <person name="Sekimoto S."/>
            <person name="Aerts A.L."/>
            <person name="Choi C."/>
            <person name="Clum A."/>
            <person name="LaButti K.M."/>
            <person name="Lindquist E.A."/>
            <person name="Yee Ngan C."/>
            <person name="Ohm R.A."/>
            <person name="Salamov A.A."/>
            <person name="Grigoriev I.V."/>
            <person name="Spatafora J.W."/>
            <person name="Berbee M.L."/>
        </authorList>
    </citation>
    <scope>NUCLEOTIDE SEQUENCE [LARGE SCALE GENOMIC DNA]</scope>
    <source>
        <strain evidence="10 11">NRRL 28638</strain>
    </source>
</reference>
<dbReference type="EMBL" id="KQ964587">
    <property type="protein sequence ID" value="KXN68231.1"/>
    <property type="molecule type" value="Genomic_DNA"/>
</dbReference>
<dbReference type="GO" id="GO:0016020">
    <property type="term" value="C:membrane"/>
    <property type="evidence" value="ECO:0007669"/>
    <property type="project" value="UniProtKB-SubCell"/>
</dbReference>
<evidence type="ECO:0000256" key="3">
    <source>
        <dbReference type="ARBA" id="ARBA00022448"/>
    </source>
</evidence>
<organism evidence="10 11">
    <name type="scientific">Conidiobolus coronatus (strain ATCC 28846 / CBS 209.66 / NRRL 28638)</name>
    <name type="common">Delacroixia coronata</name>
    <dbReference type="NCBI Taxonomy" id="796925"/>
    <lineage>
        <taxon>Eukaryota</taxon>
        <taxon>Fungi</taxon>
        <taxon>Fungi incertae sedis</taxon>
        <taxon>Zoopagomycota</taxon>
        <taxon>Entomophthoromycotina</taxon>
        <taxon>Entomophthoromycetes</taxon>
        <taxon>Entomophthorales</taxon>
        <taxon>Ancylistaceae</taxon>
        <taxon>Conidiobolus</taxon>
    </lineage>
</organism>
<keyword evidence="5 8" id="KW-1133">Transmembrane helix</keyword>
<dbReference type="OrthoDB" id="4142200at2759"/>
<keyword evidence="10" id="KW-0762">Sugar transport</keyword>
<dbReference type="PRINTS" id="PR00171">
    <property type="entry name" value="SUGRTRNSPORT"/>
</dbReference>
<feature type="transmembrane region" description="Helical" evidence="8">
    <location>
        <begin position="403"/>
        <end position="425"/>
    </location>
</feature>
<dbReference type="OMA" id="IAISFWI"/>
<feature type="transmembrane region" description="Helical" evidence="8">
    <location>
        <begin position="431"/>
        <end position="452"/>
    </location>
</feature>
<feature type="domain" description="Major facilitator superfamily (MFS) profile" evidence="9">
    <location>
        <begin position="9"/>
        <end position="456"/>
    </location>
</feature>
<dbReference type="PANTHER" id="PTHR48022:SF2">
    <property type="entry name" value="PLASTIDIC GLUCOSE TRANSPORTER 4"/>
    <property type="match status" value="1"/>
</dbReference>
<feature type="transmembrane region" description="Helical" evidence="8">
    <location>
        <begin position="302"/>
        <end position="319"/>
    </location>
</feature>
<dbReference type="PROSITE" id="PS00216">
    <property type="entry name" value="SUGAR_TRANSPORT_1"/>
    <property type="match status" value="1"/>
</dbReference>
<dbReference type="InterPro" id="IPR005829">
    <property type="entry name" value="Sugar_transporter_CS"/>
</dbReference>
<comment type="similarity">
    <text evidence="2 7">Belongs to the major facilitator superfamily. Sugar transporter (TC 2.A.1.1) family.</text>
</comment>
<dbReference type="GO" id="GO:0005351">
    <property type="term" value="F:carbohydrate:proton symporter activity"/>
    <property type="evidence" value="ECO:0007669"/>
    <property type="project" value="TreeGrafter"/>
</dbReference>
<dbReference type="AlphaFoldDB" id="A0A137NZY5"/>
<feature type="transmembrane region" description="Helical" evidence="8">
    <location>
        <begin position="52"/>
        <end position="73"/>
    </location>
</feature>
<comment type="subcellular location">
    <subcellularLocation>
        <location evidence="1">Membrane</location>
        <topology evidence="1">Multi-pass membrane protein</topology>
    </subcellularLocation>
</comment>
<feature type="transmembrane region" description="Helical" evidence="8">
    <location>
        <begin position="174"/>
        <end position="193"/>
    </location>
</feature>